<proteinExistence type="predicted"/>
<organism evidence="1 2">
    <name type="scientific">Taxus chinensis</name>
    <name type="common">Chinese yew</name>
    <name type="synonym">Taxus wallichiana var. chinensis</name>
    <dbReference type="NCBI Taxonomy" id="29808"/>
    <lineage>
        <taxon>Eukaryota</taxon>
        <taxon>Viridiplantae</taxon>
        <taxon>Streptophyta</taxon>
        <taxon>Embryophyta</taxon>
        <taxon>Tracheophyta</taxon>
        <taxon>Spermatophyta</taxon>
        <taxon>Pinopsida</taxon>
        <taxon>Pinidae</taxon>
        <taxon>Conifers II</taxon>
        <taxon>Cupressales</taxon>
        <taxon>Taxaceae</taxon>
        <taxon>Taxus</taxon>
    </lineage>
</organism>
<dbReference type="Proteomes" id="UP000824469">
    <property type="component" value="Unassembled WGS sequence"/>
</dbReference>
<dbReference type="Pfam" id="PF13975">
    <property type="entry name" value="gag-asp_proteas"/>
    <property type="match status" value="1"/>
</dbReference>
<gene>
    <name evidence="1" type="ORF">KI387_039128</name>
</gene>
<sequence length="336" mass="37347">AAEVESVFAKAYSKTVDVSKTVASFNIVDVMKKHNVNISMWDALSIPGQQDLLSHELAKLQISSNTTEKEVQKTDMVLGTFEQDRIKEVKWMVQKVLNAHDIKKPPPFYLSLIIGEHLVHNCMVDSGASSTVMPKVIVEKLGLQYEPTERSVLQLDGTATNTVGIIKNLEVTLHACPNVSILQDVTIVDLPPYFALCLSRDFTAKIGGYLSSDWSLFFTTRYGTKVTINSEPLARFHIEPHSSNAVANYSALDQSDFDEVAHVSSLDGVSNLFMDEKIVEEHAHDPFKEVEEHLFGVYCMHEENTPLPLLSKTNDSAEGIWKLHFDGAKNKKGQGA</sequence>
<evidence type="ECO:0000313" key="2">
    <source>
        <dbReference type="Proteomes" id="UP000824469"/>
    </source>
</evidence>
<dbReference type="AlphaFoldDB" id="A0AA38FB50"/>
<name>A0AA38FB50_TAXCH</name>
<accession>A0AA38FB50</accession>
<dbReference type="InterPro" id="IPR021109">
    <property type="entry name" value="Peptidase_aspartic_dom_sf"/>
</dbReference>
<feature type="non-terminal residue" evidence="1">
    <location>
        <position position="1"/>
    </location>
</feature>
<keyword evidence="2" id="KW-1185">Reference proteome</keyword>
<comment type="caution">
    <text evidence="1">The sequence shown here is derived from an EMBL/GenBank/DDBJ whole genome shotgun (WGS) entry which is preliminary data.</text>
</comment>
<protein>
    <submittedName>
        <fullName evidence="1">Uncharacterized protein</fullName>
    </submittedName>
</protein>
<evidence type="ECO:0000313" key="1">
    <source>
        <dbReference type="EMBL" id="KAH9295540.1"/>
    </source>
</evidence>
<dbReference type="CDD" id="cd00303">
    <property type="entry name" value="retropepsin_like"/>
    <property type="match status" value="1"/>
</dbReference>
<feature type="non-terminal residue" evidence="1">
    <location>
        <position position="336"/>
    </location>
</feature>
<dbReference type="SUPFAM" id="SSF50630">
    <property type="entry name" value="Acid proteases"/>
    <property type="match status" value="1"/>
</dbReference>
<reference evidence="1 2" key="1">
    <citation type="journal article" date="2021" name="Nat. Plants">
        <title>The Taxus genome provides insights into paclitaxel biosynthesis.</title>
        <authorList>
            <person name="Xiong X."/>
            <person name="Gou J."/>
            <person name="Liao Q."/>
            <person name="Li Y."/>
            <person name="Zhou Q."/>
            <person name="Bi G."/>
            <person name="Li C."/>
            <person name="Du R."/>
            <person name="Wang X."/>
            <person name="Sun T."/>
            <person name="Guo L."/>
            <person name="Liang H."/>
            <person name="Lu P."/>
            <person name="Wu Y."/>
            <person name="Zhang Z."/>
            <person name="Ro D.K."/>
            <person name="Shang Y."/>
            <person name="Huang S."/>
            <person name="Yan J."/>
        </authorList>
    </citation>
    <scope>NUCLEOTIDE SEQUENCE [LARGE SCALE GENOMIC DNA]</scope>
    <source>
        <strain evidence="1">Ta-2019</strain>
    </source>
</reference>
<dbReference type="Gene3D" id="2.40.70.10">
    <property type="entry name" value="Acid Proteases"/>
    <property type="match status" value="1"/>
</dbReference>
<dbReference type="EMBL" id="JAHRHJ020000011">
    <property type="protein sequence ID" value="KAH9295540.1"/>
    <property type="molecule type" value="Genomic_DNA"/>
</dbReference>